<dbReference type="Pfam" id="PF04909">
    <property type="entry name" value="Amidohydro_2"/>
    <property type="match status" value="1"/>
</dbReference>
<dbReference type="SUPFAM" id="SSF51556">
    <property type="entry name" value="Metallo-dependent hydrolases"/>
    <property type="match status" value="1"/>
</dbReference>
<proteinExistence type="predicted"/>
<dbReference type="EMBL" id="FUKP01000040">
    <property type="protein sequence ID" value="SJN26119.1"/>
    <property type="molecule type" value="Genomic_DNA"/>
</dbReference>
<evidence type="ECO:0000259" key="2">
    <source>
        <dbReference type="Pfam" id="PF04909"/>
    </source>
</evidence>
<dbReference type="InterPro" id="IPR032465">
    <property type="entry name" value="ACMSD"/>
</dbReference>
<dbReference type="InterPro" id="IPR006680">
    <property type="entry name" value="Amidohydro-rel"/>
</dbReference>
<dbReference type="GO" id="GO:0019748">
    <property type="term" value="P:secondary metabolic process"/>
    <property type="evidence" value="ECO:0007669"/>
    <property type="project" value="TreeGrafter"/>
</dbReference>
<dbReference type="GO" id="GO:0005737">
    <property type="term" value="C:cytoplasm"/>
    <property type="evidence" value="ECO:0007669"/>
    <property type="project" value="TreeGrafter"/>
</dbReference>
<dbReference type="PANTHER" id="PTHR21240">
    <property type="entry name" value="2-AMINO-3-CARBOXYLMUCONATE-6-SEMIALDEHYDE DECARBOXYLASE"/>
    <property type="match status" value="1"/>
</dbReference>
<name>A0A1R4J286_9MICC</name>
<gene>
    <name evidence="3" type="ORF">FM125_05980</name>
</gene>
<dbReference type="RefSeq" id="WP_087133964.1">
    <property type="nucleotide sequence ID" value="NZ_FUKP01000040.1"/>
</dbReference>
<dbReference type="GO" id="GO:0016787">
    <property type="term" value="F:hydrolase activity"/>
    <property type="evidence" value="ECO:0007669"/>
    <property type="project" value="InterPro"/>
</dbReference>
<keyword evidence="1" id="KW-0456">Lyase</keyword>
<organism evidence="3 4">
    <name type="scientific">Micrococcus lylae</name>
    <dbReference type="NCBI Taxonomy" id="1273"/>
    <lineage>
        <taxon>Bacteria</taxon>
        <taxon>Bacillati</taxon>
        <taxon>Actinomycetota</taxon>
        <taxon>Actinomycetes</taxon>
        <taxon>Micrococcales</taxon>
        <taxon>Micrococcaceae</taxon>
        <taxon>Micrococcus</taxon>
    </lineage>
</organism>
<reference evidence="3 4" key="1">
    <citation type="submission" date="2017-02" db="EMBL/GenBank/DDBJ databases">
        <authorList>
            <person name="Peterson S.W."/>
        </authorList>
    </citation>
    <scope>NUCLEOTIDE SEQUENCE [LARGE SCALE GENOMIC DNA]</scope>
    <source>
        <strain evidence="3 4">2B3F</strain>
    </source>
</reference>
<sequence length="304" mass="33485">MSTSPASPLAGLAPARDADVPAFLKDLGLPGLVDLHVHFMPESVQRKVWGVFDALPEQGLPAWPVTYRFDDEQRVRILRELGVTAYGTLNYAHRPGMAAWLNEYSCAFAAEHPDAIHSATFYPEPEADAYVAEALAAGARLFKVHVQVGAFSPVDPLLEPVWRRIAAAGTPVVIHCGSGPHPGEFTGPERIARLVERHPDLVLVIAHAGMPEYREFAALACEHPNVYLDTTMVGTDYMEELVPTPEDFPELMRRAAGKVVLGSDFPTIPYGYHHQLQALSSWGLGEDWLRDVLWHTPSRLVGRT</sequence>
<evidence type="ECO:0000256" key="1">
    <source>
        <dbReference type="ARBA" id="ARBA00023239"/>
    </source>
</evidence>
<feature type="domain" description="Amidohydrolase-related" evidence="2">
    <location>
        <begin position="33"/>
        <end position="302"/>
    </location>
</feature>
<dbReference type="GO" id="GO:0016831">
    <property type="term" value="F:carboxy-lyase activity"/>
    <property type="evidence" value="ECO:0007669"/>
    <property type="project" value="InterPro"/>
</dbReference>
<evidence type="ECO:0000313" key="4">
    <source>
        <dbReference type="Proteomes" id="UP000196230"/>
    </source>
</evidence>
<dbReference type="Gene3D" id="3.20.20.140">
    <property type="entry name" value="Metal-dependent hydrolases"/>
    <property type="match status" value="1"/>
</dbReference>
<protein>
    <recommendedName>
        <fullName evidence="2">Amidohydrolase-related domain-containing protein</fullName>
    </recommendedName>
</protein>
<accession>A0A1R4J286</accession>
<evidence type="ECO:0000313" key="3">
    <source>
        <dbReference type="EMBL" id="SJN26119.1"/>
    </source>
</evidence>
<dbReference type="CDD" id="cd01292">
    <property type="entry name" value="metallo-dependent_hydrolases"/>
    <property type="match status" value="1"/>
</dbReference>
<dbReference type="Proteomes" id="UP000196230">
    <property type="component" value="Unassembled WGS sequence"/>
</dbReference>
<dbReference type="InterPro" id="IPR032466">
    <property type="entry name" value="Metal_Hydrolase"/>
</dbReference>
<dbReference type="AlphaFoldDB" id="A0A1R4J286"/>
<dbReference type="PANTHER" id="PTHR21240:SF28">
    <property type="entry name" value="ISO-OROTATE DECARBOXYLASE (EUROFUNG)"/>
    <property type="match status" value="1"/>
</dbReference>